<proteinExistence type="predicted"/>
<evidence type="ECO:0000256" key="1">
    <source>
        <dbReference type="ARBA" id="ARBA00023002"/>
    </source>
</evidence>
<keyword evidence="4" id="KW-1185">Reference proteome</keyword>
<dbReference type="Proteomes" id="UP000320176">
    <property type="component" value="Unassembled WGS sequence"/>
</dbReference>
<evidence type="ECO:0000313" key="4">
    <source>
        <dbReference type="Proteomes" id="UP000320176"/>
    </source>
</evidence>
<comment type="caution">
    <text evidence="3">The sequence shown here is derived from an EMBL/GenBank/DDBJ whole genome shotgun (WGS) entry which is preliminary data.</text>
</comment>
<evidence type="ECO:0000313" key="3">
    <source>
        <dbReference type="EMBL" id="TWU05719.1"/>
    </source>
</evidence>
<gene>
    <name evidence="3" type="primary">thiO</name>
    <name evidence="3" type="ORF">Pla52n_14340</name>
</gene>
<sequence>MTVTGKNTEFDTPWPTRLGVMAKYWSAGAVKTRLAAAIGSANAAALHRLFCLHLADQLGQSGESRWFVVSPPERLAAFRQELPDTWETCLQSDGDLGHRMMTWFRSQMQVSQRHDDDGGSTATSRRVPNRCILIGADCPTLDAGTIQLAFEHLATHDVVLGPARDGGYYLIGFSGQWSPRYESLMQEMPWSSDQVFDETVKRVRAAELSLALLPTMEDIDTITELQNLQTQLSKHAPNTPAPNASLHPLLQKIDDVMTTTNHEPRFQSDVTIVGGGVIGLAIAWELAQRSVEVTVLDAGRLGRGTSWAGAGILPPARLDTASDPIDRLRGLSHQLFPRWAEKLRQQTGIDIQLLRCGGWYLADTPGEIGAMVGMTQYWHDLGIECDRRSLAELVKCEPNLASWAANHSGASNIGAGESAAAWWVPDEYQIRTPDYTRALVAACRSLGVQFREFHRVDDVLSASGSVELLGTCGEPTKAGPATSRFRCDSHRVILCGGVGLGRIAGQLRLSQSIVPVRGQVLQLKSEHPPFRSVINLGNRYFVPRVDGLTLVGSNEEEVGLQHGTTPAGLAQLRDFIRKFAPALDDAVEFRAWSGLRPMTFDGFPMIGPVPDQPGVFVAAGHYRSGIHLSPGTAVVMADLITGCQNSLDLDAFRIGKQQQQPSPV</sequence>
<dbReference type="SUPFAM" id="SSF53448">
    <property type="entry name" value="Nucleotide-diphospho-sugar transferases"/>
    <property type="match status" value="1"/>
</dbReference>
<organism evidence="3 4">
    <name type="scientific">Stieleria varia</name>
    <dbReference type="NCBI Taxonomy" id="2528005"/>
    <lineage>
        <taxon>Bacteria</taxon>
        <taxon>Pseudomonadati</taxon>
        <taxon>Planctomycetota</taxon>
        <taxon>Planctomycetia</taxon>
        <taxon>Pirellulales</taxon>
        <taxon>Pirellulaceae</taxon>
        <taxon>Stieleria</taxon>
    </lineage>
</organism>
<name>A0A5C6B2W2_9BACT</name>
<dbReference type="Gene3D" id="3.30.9.10">
    <property type="entry name" value="D-Amino Acid Oxidase, subunit A, domain 2"/>
    <property type="match status" value="1"/>
</dbReference>
<dbReference type="PANTHER" id="PTHR13847:SF289">
    <property type="entry name" value="GLYCINE OXIDASE"/>
    <property type="match status" value="1"/>
</dbReference>
<keyword evidence="1 3" id="KW-0560">Oxidoreductase</keyword>
<dbReference type="Pfam" id="PF09837">
    <property type="entry name" value="DUF2064"/>
    <property type="match status" value="1"/>
</dbReference>
<feature type="domain" description="FAD dependent oxidoreductase" evidence="2">
    <location>
        <begin position="269"/>
        <end position="639"/>
    </location>
</feature>
<evidence type="ECO:0000259" key="2">
    <source>
        <dbReference type="Pfam" id="PF01266"/>
    </source>
</evidence>
<dbReference type="Pfam" id="PF01266">
    <property type="entry name" value="DAO"/>
    <property type="match status" value="1"/>
</dbReference>
<dbReference type="EC" id="1.4.3.19" evidence="3"/>
<dbReference type="AlphaFoldDB" id="A0A5C6B2W2"/>
<dbReference type="SUPFAM" id="SSF54373">
    <property type="entry name" value="FAD-linked reductases, C-terminal domain"/>
    <property type="match status" value="1"/>
</dbReference>
<dbReference type="InterPro" id="IPR029044">
    <property type="entry name" value="Nucleotide-diphossugar_trans"/>
</dbReference>
<dbReference type="GO" id="GO:0043799">
    <property type="term" value="F:glycine oxidase activity"/>
    <property type="evidence" value="ECO:0007669"/>
    <property type="project" value="UniProtKB-EC"/>
</dbReference>
<dbReference type="InterPro" id="IPR036188">
    <property type="entry name" value="FAD/NAD-bd_sf"/>
</dbReference>
<dbReference type="Gene3D" id="3.90.550.10">
    <property type="entry name" value="Spore Coat Polysaccharide Biosynthesis Protein SpsA, Chain A"/>
    <property type="match status" value="1"/>
</dbReference>
<dbReference type="PANTHER" id="PTHR13847">
    <property type="entry name" value="SARCOSINE DEHYDROGENASE-RELATED"/>
    <property type="match status" value="1"/>
</dbReference>
<dbReference type="RefSeq" id="WP_146518923.1">
    <property type="nucleotide sequence ID" value="NZ_CP151726.1"/>
</dbReference>
<dbReference type="InterPro" id="IPR018641">
    <property type="entry name" value="Trfase_1_rSAM/seldom-assoc"/>
</dbReference>
<protein>
    <submittedName>
        <fullName evidence="3">Glycine oxidase</fullName>
        <ecNumber evidence="3">1.4.3.19</ecNumber>
    </submittedName>
</protein>
<dbReference type="OrthoDB" id="9794226at2"/>
<reference evidence="3 4" key="1">
    <citation type="submission" date="2019-02" db="EMBL/GenBank/DDBJ databases">
        <title>Deep-cultivation of Planctomycetes and their phenomic and genomic characterization uncovers novel biology.</title>
        <authorList>
            <person name="Wiegand S."/>
            <person name="Jogler M."/>
            <person name="Boedeker C."/>
            <person name="Pinto D."/>
            <person name="Vollmers J."/>
            <person name="Rivas-Marin E."/>
            <person name="Kohn T."/>
            <person name="Peeters S.H."/>
            <person name="Heuer A."/>
            <person name="Rast P."/>
            <person name="Oberbeckmann S."/>
            <person name="Bunk B."/>
            <person name="Jeske O."/>
            <person name="Meyerdierks A."/>
            <person name="Storesund J.E."/>
            <person name="Kallscheuer N."/>
            <person name="Luecker S."/>
            <person name="Lage O.M."/>
            <person name="Pohl T."/>
            <person name="Merkel B.J."/>
            <person name="Hornburger P."/>
            <person name="Mueller R.-W."/>
            <person name="Bruemmer F."/>
            <person name="Labrenz M."/>
            <person name="Spormann A.M."/>
            <person name="Op Den Camp H."/>
            <person name="Overmann J."/>
            <person name="Amann R."/>
            <person name="Jetten M.S.M."/>
            <person name="Mascher T."/>
            <person name="Medema M.H."/>
            <person name="Devos D.P."/>
            <person name="Kaster A.-K."/>
            <person name="Ovreas L."/>
            <person name="Rohde M."/>
            <person name="Galperin M.Y."/>
            <person name="Jogler C."/>
        </authorList>
    </citation>
    <scope>NUCLEOTIDE SEQUENCE [LARGE SCALE GENOMIC DNA]</scope>
    <source>
        <strain evidence="3 4">Pla52n</strain>
    </source>
</reference>
<dbReference type="GO" id="GO:0005737">
    <property type="term" value="C:cytoplasm"/>
    <property type="evidence" value="ECO:0007669"/>
    <property type="project" value="TreeGrafter"/>
</dbReference>
<accession>A0A5C6B2W2</accession>
<dbReference type="Gene3D" id="3.50.50.60">
    <property type="entry name" value="FAD/NAD(P)-binding domain"/>
    <property type="match status" value="1"/>
</dbReference>
<dbReference type="SUPFAM" id="SSF51905">
    <property type="entry name" value="FAD/NAD(P)-binding domain"/>
    <property type="match status" value="1"/>
</dbReference>
<dbReference type="InterPro" id="IPR006076">
    <property type="entry name" value="FAD-dep_OxRdtase"/>
</dbReference>
<dbReference type="EMBL" id="SJPN01000002">
    <property type="protein sequence ID" value="TWU05719.1"/>
    <property type="molecule type" value="Genomic_DNA"/>
</dbReference>